<evidence type="ECO:0000313" key="4">
    <source>
        <dbReference type="Proteomes" id="UP000184447"/>
    </source>
</evidence>
<reference evidence="3 4" key="1">
    <citation type="submission" date="2016-11" db="EMBL/GenBank/DDBJ databases">
        <authorList>
            <person name="Jaros S."/>
            <person name="Januszkiewicz K."/>
            <person name="Wedrychowicz H."/>
        </authorList>
    </citation>
    <scope>NUCLEOTIDE SEQUENCE [LARGE SCALE GENOMIC DNA]</scope>
    <source>
        <strain evidence="3 4">DSM 8605</strain>
    </source>
</reference>
<evidence type="ECO:0000259" key="1">
    <source>
        <dbReference type="Pfam" id="PF01368"/>
    </source>
</evidence>
<keyword evidence="4" id="KW-1185">Reference proteome</keyword>
<dbReference type="InterPro" id="IPR001667">
    <property type="entry name" value="DDH_dom"/>
</dbReference>
<sequence>MFEKVIDSICKSKEIGITFHQNPDGDSLGSGLALLQGLLQLGKNAYIISLEECPDDFKFLPMAETIDGKTTEPSKDTDLVIVLDCGNVERINASLNLQSEKYSIINIDHHMSNDNYGSINYVNTKSAAVGEIIFSILEYLEVDINKEIATTIYTSLLTDTGSFRHSNTTENTHNVAGKLIATGCEFSKIHQTLFENTTLDKLKLQGEVINNMELAANNKICFMKVTLDDLNKFNLLNGDTSDLITLGTKIKTVEVAVLIKEAEDKIKVSLRAKSYVDVRKIAEIYGGGGHTKASGFATQLRIEDIKKELLTIIEKELVI</sequence>
<dbReference type="GO" id="GO:0003676">
    <property type="term" value="F:nucleic acid binding"/>
    <property type="evidence" value="ECO:0007669"/>
    <property type="project" value="InterPro"/>
</dbReference>
<dbReference type="Gene3D" id="3.90.1640.10">
    <property type="entry name" value="inorganic pyrophosphatase (n-terminal core)"/>
    <property type="match status" value="1"/>
</dbReference>
<proteinExistence type="predicted"/>
<dbReference type="EMBL" id="FQXM01000002">
    <property type="protein sequence ID" value="SHH18540.1"/>
    <property type="molecule type" value="Genomic_DNA"/>
</dbReference>
<dbReference type="Pfam" id="PF01368">
    <property type="entry name" value="DHH"/>
    <property type="match status" value="1"/>
</dbReference>
<evidence type="ECO:0000259" key="2">
    <source>
        <dbReference type="Pfam" id="PF02272"/>
    </source>
</evidence>
<dbReference type="STRING" id="1121316.SAMN02745207_00342"/>
<feature type="domain" description="DHHA1" evidence="2">
    <location>
        <begin position="232"/>
        <end position="313"/>
    </location>
</feature>
<dbReference type="PANTHER" id="PTHR47618:SF1">
    <property type="entry name" value="BIFUNCTIONAL OLIGORIBONUCLEASE AND PAP PHOSPHATASE NRNA"/>
    <property type="match status" value="1"/>
</dbReference>
<name>A0A1M5QXR0_9CLOT</name>
<dbReference type="Pfam" id="PF02272">
    <property type="entry name" value="DHHA1"/>
    <property type="match status" value="1"/>
</dbReference>
<dbReference type="AlphaFoldDB" id="A0A1M5QXR0"/>
<dbReference type="Proteomes" id="UP000184447">
    <property type="component" value="Unassembled WGS sequence"/>
</dbReference>
<organism evidence="3 4">
    <name type="scientific">Clostridium grantii DSM 8605</name>
    <dbReference type="NCBI Taxonomy" id="1121316"/>
    <lineage>
        <taxon>Bacteria</taxon>
        <taxon>Bacillati</taxon>
        <taxon>Bacillota</taxon>
        <taxon>Clostridia</taxon>
        <taxon>Eubacteriales</taxon>
        <taxon>Clostridiaceae</taxon>
        <taxon>Clostridium</taxon>
    </lineage>
</organism>
<gene>
    <name evidence="3" type="ORF">SAMN02745207_00342</name>
</gene>
<feature type="domain" description="DDH" evidence="1">
    <location>
        <begin position="15"/>
        <end position="154"/>
    </location>
</feature>
<dbReference type="SUPFAM" id="SSF64182">
    <property type="entry name" value="DHH phosphoesterases"/>
    <property type="match status" value="1"/>
</dbReference>
<dbReference type="InterPro" id="IPR038763">
    <property type="entry name" value="DHH_sf"/>
</dbReference>
<dbReference type="InterPro" id="IPR003156">
    <property type="entry name" value="DHHA1_dom"/>
</dbReference>
<dbReference type="Gene3D" id="3.10.310.30">
    <property type="match status" value="1"/>
</dbReference>
<dbReference type="InterPro" id="IPR051319">
    <property type="entry name" value="Oligoribo/pAp-PDE_c-di-AMP_PDE"/>
</dbReference>
<accession>A0A1M5QXR0</accession>
<dbReference type="PANTHER" id="PTHR47618">
    <property type="entry name" value="BIFUNCTIONAL OLIGORIBONUCLEASE AND PAP PHOSPHATASE NRNA"/>
    <property type="match status" value="1"/>
</dbReference>
<protein>
    <submittedName>
        <fullName evidence="3">Phosphoesterase RecJ domain-containing protein</fullName>
    </submittedName>
</protein>
<evidence type="ECO:0000313" key="3">
    <source>
        <dbReference type="EMBL" id="SHH18540.1"/>
    </source>
</evidence>